<proteinExistence type="inferred from homology"/>
<dbReference type="PANTHER" id="PTHR30561:SF1">
    <property type="entry name" value="MULTIDRUG TRANSPORTER EMRE"/>
    <property type="match status" value="1"/>
</dbReference>
<evidence type="ECO:0000256" key="6">
    <source>
        <dbReference type="ARBA" id="ARBA00023136"/>
    </source>
</evidence>
<feature type="transmembrane region" description="Helical" evidence="8">
    <location>
        <begin position="84"/>
        <end position="102"/>
    </location>
</feature>
<keyword evidence="6 8" id="KW-0472">Membrane</keyword>
<feature type="transmembrane region" description="Helical" evidence="8">
    <location>
        <begin position="30"/>
        <end position="49"/>
    </location>
</feature>
<protein>
    <submittedName>
        <fullName evidence="9">Multidrug efflux SMR transporter</fullName>
    </submittedName>
</protein>
<evidence type="ECO:0000256" key="7">
    <source>
        <dbReference type="RuleBase" id="RU003942"/>
    </source>
</evidence>
<dbReference type="Gene3D" id="1.10.3730.20">
    <property type="match status" value="1"/>
</dbReference>
<comment type="similarity">
    <text evidence="7">Belongs to the drug/metabolite transporter (DMT) superfamily. Small multidrug resistance (SMR) (TC 2.A.7.1) family.</text>
</comment>
<dbReference type="Pfam" id="PF00893">
    <property type="entry name" value="Multi_Drug_Res"/>
    <property type="match status" value="1"/>
</dbReference>
<keyword evidence="5 8" id="KW-1133">Transmembrane helix</keyword>
<dbReference type="Proteomes" id="UP001501690">
    <property type="component" value="Unassembled WGS sequence"/>
</dbReference>
<dbReference type="PANTHER" id="PTHR30561">
    <property type="entry name" value="SMR FAMILY PROTON-DEPENDENT DRUG EFFLUX TRANSPORTER SUGE"/>
    <property type="match status" value="1"/>
</dbReference>
<feature type="transmembrane region" description="Helical" evidence="8">
    <location>
        <begin position="56"/>
        <end position="78"/>
    </location>
</feature>
<evidence type="ECO:0000256" key="3">
    <source>
        <dbReference type="ARBA" id="ARBA00022475"/>
    </source>
</evidence>
<evidence type="ECO:0000256" key="8">
    <source>
        <dbReference type="SAM" id="Phobius"/>
    </source>
</evidence>
<evidence type="ECO:0000313" key="9">
    <source>
        <dbReference type="EMBL" id="GAA1691333.1"/>
    </source>
</evidence>
<evidence type="ECO:0000256" key="4">
    <source>
        <dbReference type="ARBA" id="ARBA00022692"/>
    </source>
</evidence>
<keyword evidence="10" id="KW-1185">Reference proteome</keyword>
<organism evidence="9 10">
    <name type="scientific">Microbacterium sediminicola</name>
    <dbReference type="NCBI Taxonomy" id="415210"/>
    <lineage>
        <taxon>Bacteria</taxon>
        <taxon>Bacillati</taxon>
        <taxon>Actinomycetota</taxon>
        <taxon>Actinomycetes</taxon>
        <taxon>Micrococcales</taxon>
        <taxon>Microbacteriaceae</taxon>
        <taxon>Microbacterium</taxon>
    </lineage>
</organism>
<sequence>MTKWLYLLAAIILEVTGTLSLRLAVDDPLWFILVVVGYAGAFVALTLLLRAGAPIGVSYGIWAACGVALTAVLAWVLFGDALTWMMGLGIVIVIGGVLLVEIGSARGETPRATAKDTAS</sequence>
<accession>A0ABP4TPI8</accession>
<keyword evidence="2" id="KW-0813">Transport</keyword>
<keyword evidence="3" id="KW-1003">Cell membrane</keyword>
<gene>
    <name evidence="9" type="ORF">GCM10009808_05430</name>
</gene>
<keyword evidence="4 7" id="KW-0812">Transmembrane</keyword>
<dbReference type="InterPro" id="IPR000390">
    <property type="entry name" value="Small_drug/metabolite_transptr"/>
</dbReference>
<dbReference type="InterPro" id="IPR045324">
    <property type="entry name" value="Small_multidrug_res"/>
</dbReference>
<dbReference type="EMBL" id="BAAAPL010000001">
    <property type="protein sequence ID" value="GAA1691333.1"/>
    <property type="molecule type" value="Genomic_DNA"/>
</dbReference>
<dbReference type="InterPro" id="IPR037185">
    <property type="entry name" value="EmrE-like"/>
</dbReference>
<evidence type="ECO:0000256" key="2">
    <source>
        <dbReference type="ARBA" id="ARBA00022448"/>
    </source>
</evidence>
<evidence type="ECO:0000256" key="1">
    <source>
        <dbReference type="ARBA" id="ARBA00004651"/>
    </source>
</evidence>
<comment type="caution">
    <text evidence="9">The sequence shown here is derived from an EMBL/GenBank/DDBJ whole genome shotgun (WGS) entry which is preliminary data.</text>
</comment>
<dbReference type="RefSeq" id="WP_344068910.1">
    <property type="nucleotide sequence ID" value="NZ_BAAAPL010000001.1"/>
</dbReference>
<reference evidence="10" key="1">
    <citation type="journal article" date="2019" name="Int. J. Syst. Evol. Microbiol.">
        <title>The Global Catalogue of Microorganisms (GCM) 10K type strain sequencing project: providing services to taxonomists for standard genome sequencing and annotation.</title>
        <authorList>
            <consortium name="The Broad Institute Genomics Platform"/>
            <consortium name="The Broad Institute Genome Sequencing Center for Infectious Disease"/>
            <person name="Wu L."/>
            <person name="Ma J."/>
        </authorList>
    </citation>
    <scope>NUCLEOTIDE SEQUENCE [LARGE SCALE GENOMIC DNA]</scope>
    <source>
        <strain evidence="10">JCM 15577</strain>
    </source>
</reference>
<comment type="subcellular location">
    <subcellularLocation>
        <location evidence="1 7">Cell membrane</location>
        <topology evidence="1 7">Multi-pass membrane protein</topology>
    </subcellularLocation>
</comment>
<dbReference type="SUPFAM" id="SSF103481">
    <property type="entry name" value="Multidrug resistance efflux transporter EmrE"/>
    <property type="match status" value="1"/>
</dbReference>
<name>A0ABP4TPI8_9MICO</name>
<evidence type="ECO:0000256" key="5">
    <source>
        <dbReference type="ARBA" id="ARBA00022989"/>
    </source>
</evidence>
<evidence type="ECO:0000313" key="10">
    <source>
        <dbReference type="Proteomes" id="UP001501690"/>
    </source>
</evidence>